<keyword evidence="5" id="KW-1185">Reference proteome</keyword>
<organism evidence="4 5">
    <name type="scientific">Trema orientale</name>
    <name type="common">Charcoal tree</name>
    <name type="synonym">Celtis orientalis</name>
    <dbReference type="NCBI Taxonomy" id="63057"/>
    <lineage>
        <taxon>Eukaryota</taxon>
        <taxon>Viridiplantae</taxon>
        <taxon>Streptophyta</taxon>
        <taxon>Embryophyta</taxon>
        <taxon>Tracheophyta</taxon>
        <taxon>Spermatophyta</taxon>
        <taxon>Magnoliopsida</taxon>
        <taxon>eudicotyledons</taxon>
        <taxon>Gunneridae</taxon>
        <taxon>Pentapetalae</taxon>
        <taxon>rosids</taxon>
        <taxon>fabids</taxon>
        <taxon>Rosales</taxon>
        <taxon>Cannabaceae</taxon>
        <taxon>Trema</taxon>
    </lineage>
</organism>
<sequence>MIIIIITFLYLYLFSSYSHFALLTLLHSRSKNPTSNPTLRTQRSRLAYHGDAVPLDGKIEFNKFNYLCRVGWATYTGKVPIWDSQTRTLTDFTTRFTLTVQTPSSAGPNKICYGNGVAFFLGPVGFEIPPNSAGGFLGLYSTSTSSSSRNQILHEKFDSFANPEWDPAFEHVGINNGSLKSAVLAPWNASLHSGNSTNV</sequence>
<dbReference type="SUPFAM" id="SSF49899">
    <property type="entry name" value="Concanavalin A-like lectins/glucanases"/>
    <property type="match status" value="1"/>
</dbReference>
<dbReference type="InterPro" id="IPR050258">
    <property type="entry name" value="Leguminous_Lectin"/>
</dbReference>
<evidence type="ECO:0000313" key="4">
    <source>
        <dbReference type="EMBL" id="PON97090.1"/>
    </source>
</evidence>
<proteinExistence type="inferred from homology"/>
<dbReference type="PANTHER" id="PTHR32401">
    <property type="entry name" value="CONCANAVALIN A-LIKE LECTIN FAMILY PROTEIN"/>
    <property type="match status" value="1"/>
</dbReference>
<feature type="domain" description="Legume lectin" evidence="3">
    <location>
        <begin position="42"/>
        <end position="199"/>
    </location>
</feature>
<dbReference type="PANTHER" id="PTHR32401:SF47">
    <property type="entry name" value="LEGUME LECTIN DOMAIN-CONTAINING PROTEIN"/>
    <property type="match status" value="1"/>
</dbReference>
<comment type="similarity">
    <text evidence="1">Belongs to the leguminous lectin family.</text>
</comment>
<gene>
    <name evidence="4" type="ORF">TorRG33x02_071400</name>
</gene>
<evidence type="ECO:0000259" key="3">
    <source>
        <dbReference type="Pfam" id="PF00139"/>
    </source>
</evidence>
<dbReference type="STRING" id="63057.A0A2P5FH16"/>
<evidence type="ECO:0000256" key="1">
    <source>
        <dbReference type="ARBA" id="ARBA00007606"/>
    </source>
</evidence>
<dbReference type="InParanoid" id="A0A2P5FH16"/>
<dbReference type="Pfam" id="PF00139">
    <property type="entry name" value="Lectin_legB"/>
    <property type="match status" value="1"/>
</dbReference>
<accession>A0A2P5FH16</accession>
<evidence type="ECO:0000256" key="2">
    <source>
        <dbReference type="ARBA" id="ARBA00022734"/>
    </source>
</evidence>
<keyword evidence="2 4" id="KW-0430">Lectin</keyword>
<name>A0A2P5FH16_TREOI</name>
<dbReference type="Proteomes" id="UP000237000">
    <property type="component" value="Unassembled WGS sequence"/>
</dbReference>
<evidence type="ECO:0000313" key="5">
    <source>
        <dbReference type="Proteomes" id="UP000237000"/>
    </source>
</evidence>
<dbReference type="Gene3D" id="2.60.120.200">
    <property type="match status" value="1"/>
</dbReference>
<comment type="caution">
    <text evidence="4">The sequence shown here is derived from an EMBL/GenBank/DDBJ whole genome shotgun (WGS) entry which is preliminary data.</text>
</comment>
<protein>
    <submittedName>
        <fullName evidence="4">Legume lectin domain containing protein</fullName>
    </submittedName>
</protein>
<dbReference type="OrthoDB" id="4062651at2759"/>
<dbReference type="InterPro" id="IPR001220">
    <property type="entry name" value="Legume_lectin_dom"/>
</dbReference>
<dbReference type="AlphaFoldDB" id="A0A2P5FH16"/>
<dbReference type="GO" id="GO:0030246">
    <property type="term" value="F:carbohydrate binding"/>
    <property type="evidence" value="ECO:0007669"/>
    <property type="project" value="UniProtKB-KW"/>
</dbReference>
<reference evidence="5" key="1">
    <citation type="submission" date="2016-06" db="EMBL/GenBank/DDBJ databases">
        <title>Parallel loss of symbiosis genes in relatives of nitrogen-fixing non-legume Parasponia.</title>
        <authorList>
            <person name="Van Velzen R."/>
            <person name="Holmer R."/>
            <person name="Bu F."/>
            <person name="Rutten L."/>
            <person name="Van Zeijl A."/>
            <person name="Liu W."/>
            <person name="Santuari L."/>
            <person name="Cao Q."/>
            <person name="Sharma T."/>
            <person name="Shen D."/>
            <person name="Roswanjaya Y."/>
            <person name="Wardhani T."/>
            <person name="Kalhor M.S."/>
            <person name="Jansen J."/>
            <person name="Van den Hoogen J."/>
            <person name="Gungor B."/>
            <person name="Hartog M."/>
            <person name="Hontelez J."/>
            <person name="Verver J."/>
            <person name="Yang W.-C."/>
            <person name="Schijlen E."/>
            <person name="Repin R."/>
            <person name="Schilthuizen M."/>
            <person name="Schranz E."/>
            <person name="Heidstra R."/>
            <person name="Miyata K."/>
            <person name="Fedorova E."/>
            <person name="Kohlen W."/>
            <person name="Bisseling T."/>
            <person name="Smit S."/>
            <person name="Geurts R."/>
        </authorList>
    </citation>
    <scope>NUCLEOTIDE SEQUENCE [LARGE SCALE GENOMIC DNA]</scope>
    <source>
        <strain evidence="5">cv. RG33-2</strain>
    </source>
</reference>
<dbReference type="EMBL" id="JXTC01000034">
    <property type="protein sequence ID" value="PON97090.1"/>
    <property type="molecule type" value="Genomic_DNA"/>
</dbReference>
<dbReference type="InterPro" id="IPR013320">
    <property type="entry name" value="ConA-like_dom_sf"/>
</dbReference>